<keyword evidence="3" id="KW-1185">Reference proteome</keyword>
<feature type="transmembrane region" description="Helical" evidence="1">
    <location>
        <begin position="33"/>
        <end position="53"/>
    </location>
</feature>
<sequence length="278" mass="27335">MLATVNPCGFAMLPGYLTLVVAGGSRGSRLGRALAASGLMTVGFVAVFGVFGLLSSSLAGAVQRWLPVVTVVVGVVMVVLGALLVAGRQIGLLVPAPVRGAPGTALVSMVGYGVAFAVASLSCSIGPFLAAAGVALRTGALPAFGAYALGMGLVVAVLAVAAAVASAAVAGGVRRAMPHVTRAGGVLLVLTGAYVGYYGFYELRLFHLGGQVGDPVVRAAGSVQATLVGWLDAVGPAPFVVALVLLVGLAVVLRRRRSGTTAGAAGSDDAAAAAAEQQ</sequence>
<keyword evidence="1" id="KW-0812">Transmembrane</keyword>
<dbReference type="AlphaFoldDB" id="A0A7Z1AYA9"/>
<proteinExistence type="predicted"/>
<feature type="transmembrane region" description="Helical" evidence="1">
    <location>
        <begin position="65"/>
        <end position="86"/>
    </location>
</feature>
<feature type="transmembrane region" description="Helical" evidence="1">
    <location>
        <begin position="183"/>
        <end position="201"/>
    </location>
</feature>
<evidence type="ECO:0000313" key="2">
    <source>
        <dbReference type="EMBL" id="OLF08876.1"/>
    </source>
</evidence>
<dbReference type="InterPro" id="IPR017756">
    <property type="entry name" value="TM_Gly-Cys-Arg_CS"/>
</dbReference>
<evidence type="ECO:0000313" key="3">
    <source>
        <dbReference type="Proteomes" id="UP000185696"/>
    </source>
</evidence>
<evidence type="ECO:0000256" key="1">
    <source>
        <dbReference type="SAM" id="Phobius"/>
    </source>
</evidence>
<reference evidence="2 3" key="1">
    <citation type="submission" date="2016-12" db="EMBL/GenBank/DDBJ databases">
        <title>The draft genome sequence of Actinophytocola xinjiangensis.</title>
        <authorList>
            <person name="Wang W."/>
            <person name="Yuan L."/>
        </authorList>
    </citation>
    <scope>NUCLEOTIDE SEQUENCE [LARGE SCALE GENOMIC DNA]</scope>
    <source>
        <strain evidence="2 3">CGMCC 4.4663</strain>
    </source>
</reference>
<feature type="transmembrane region" description="Helical" evidence="1">
    <location>
        <begin position="106"/>
        <end position="132"/>
    </location>
</feature>
<protein>
    <recommendedName>
        <fullName evidence="4">Cytochrome c biogenesis protein CcdA</fullName>
    </recommendedName>
</protein>
<dbReference type="OrthoDB" id="5244297at2"/>
<feature type="transmembrane region" description="Helical" evidence="1">
    <location>
        <begin position="144"/>
        <end position="171"/>
    </location>
</feature>
<dbReference type="InterPro" id="IPR051790">
    <property type="entry name" value="Cytochrome_c-biogenesis_DsbD"/>
</dbReference>
<feature type="transmembrane region" description="Helical" evidence="1">
    <location>
        <begin position="233"/>
        <end position="253"/>
    </location>
</feature>
<keyword evidence="1" id="KW-0472">Membrane</keyword>
<dbReference type="NCBIfam" id="TIGR03382">
    <property type="entry name" value="GC_trans_RRR"/>
    <property type="match status" value="1"/>
</dbReference>
<dbReference type="PANTHER" id="PTHR31272">
    <property type="entry name" value="CYTOCHROME C-TYPE BIOGENESIS PROTEIN HI_1454-RELATED"/>
    <property type="match status" value="1"/>
</dbReference>
<evidence type="ECO:0008006" key="4">
    <source>
        <dbReference type="Google" id="ProtNLM"/>
    </source>
</evidence>
<keyword evidence="1" id="KW-1133">Transmembrane helix</keyword>
<name>A0A7Z1AYA9_9PSEU</name>
<accession>A0A7Z1AYA9</accession>
<dbReference type="Proteomes" id="UP000185696">
    <property type="component" value="Unassembled WGS sequence"/>
</dbReference>
<organism evidence="2 3">
    <name type="scientific">Actinophytocola xinjiangensis</name>
    <dbReference type="NCBI Taxonomy" id="485602"/>
    <lineage>
        <taxon>Bacteria</taxon>
        <taxon>Bacillati</taxon>
        <taxon>Actinomycetota</taxon>
        <taxon>Actinomycetes</taxon>
        <taxon>Pseudonocardiales</taxon>
        <taxon>Pseudonocardiaceae</taxon>
    </lineage>
</organism>
<dbReference type="PANTHER" id="PTHR31272:SF4">
    <property type="entry name" value="CYTOCHROME C-TYPE BIOGENESIS PROTEIN HI_1454-RELATED"/>
    <property type="match status" value="1"/>
</dbReference>
<gene>
    <name evidence="2" type="ORF">BLA60_22525</name>
</gene>
<comment type="caution">
    <text evidence="2">The sequence shown here is derived from an EMBL/GenBank/DDBJ whole genome shotgun (WGS) entry which is preliminary data.</text>
</comment>
<dbReference type="EMBL" id="MSIF01000011">
    <property type="protein sequence ID" value="OLF08876.1"/>
    <property type="molecule type" value="Genomic_DNA"/>
</dbReference>